<dbReference type="PROSITE" id="PS00189">
    <property type="entry name" value="LIPOYL"/>
    <property type="match status" value="1"/>
</dbReference>
<evidence type="ECO:0000256" key="6">
    <source>
        <dbReference type="ARBA" id="ARBA00022946"/>
    </source>
</evidence>
<dbReference type="FunFam" id="3.30.559.10:FF:000027">
    <property type="entry name" value="Dihydrolipoamide acetyltransferase component of pyruvate dehydrogenase complex"/>
    <property type="match status" value="1"/>
</dbReference>
<dbReference type="FunFam" id="2.40.50.100:FF:000013">
    <property type="entry name" value="Dihydrolipoamide acetyltransferase component of pyruvate dehydrogenase complex"/>
    <property type="match status" value="1"/>
</dbReference>
<evidence type="ECO:0000256" key="8">
    <source>
        <dbReference type="ARBA" id="ARBA00023315"/>
    </source>
</evidence>
<keyword evidence="8 10" id="KW-0012">Acyltransferase</keyword>
<keyword evidence="5 10" id="KW-0450">Lipoyl</keyword>
<dbReference type="EC" id="2.3.1.-" evidence="10"/>
<accession>A0A9J6CEA0</accession>
<dbReference type="SUPFAM" id="SSF52777">
    <property type="entry name" value="CoA-dependent acyltransferases"/>
    <property type="match status" value="1"/>
</dbReference>
<evidence type="ECO:0000313" key="13">
    <source>
        <dbReference type="EMBL" id="KAG5680418.1"/>
    </source>
</evidence>
<gene>
    <name evidence="13" type="ORF">PVAND_009926</name>
</gene>
<dbReference type="InterPro" id="IPR004167">
    <property type="entry name" value="PSBD"/>
</dbReference>
<name>A0A9J6CEA0_POLVA</name>
<organism evidence="13 14">
    <name type="scientific">Polypedilum vanderplanki</name>
    <name type="common">Sleeping chironomid midge</name>
    <dbReference type="NCBI Taxonomy" id="319348"/>
    <lineage>
        <taxon>Eukaryota</taxon>
        <taxon>Metazoa</taxon>
        <taxon>Ecdysozoa</taxon>
        <taxon>Arthropoda</taxon>
        <taxon>Hexapoda</taxon>
        <taxon>Insecta</taxon>
        <taxon>Pterygota</taxon>
        <taxon>Neoptera</taxon>
        <taxon>Endopterygota</taxon>
        <taxon>Diptera</taxon>
        <taxon>Nematocera</taxon>
        <taxon>Chironomoidea</taxon>
        <taxon>Chironomidae</taxon>
        <taxon>Chironominae</taxon>
        <taxon>Polypedilum</taxon>
        <taxon>Polypedilum</taxon>
    </lineage>
</organism>
<sequence length="462" mass="51774">MSQLLRQTVTNILRRSTHILRSRTNQNLADSFAFKRNFHTSLTLEKLVTFNLSDIGEGIHEVTVKEWFVEAGTVVNQFDNICEVQSDKASVTITSRYDGKVTKLYYSVDDIALVGKPLVDFEVEDEEKVESDSESEASAYSSDSDTEVIKGRKILTTPSVRKIAKENNVDLSKVHGTGRGNRILKGDVLEYLNLIPKGTQKPHPTLKETPIDEFLIPPPLTHRTVVSPLEHKIVPLKGVPKVMFKSMTEALKIPHFMYSEDIDMTNMMKVRDDVKEEALTRGIKLTYMPFLIKAASVCLHKYPILNSSVDVEHESIIYKPYHNISIAIHTPQGLVVPNIKNVEAKSILEIAQDLNKLHQKGLKGALKPEDFSHGTFTISNIGNVGGTVLTPVIMPPQVCIGALGRIRPLPRFNKDGEIIKAHIMNVSFSGDHRIIDGVTMSSFVNLWKQYLENPNLFMLDGH</sequence>
<evidence type="ECO:0000256" key="9">
    <source>
        <dbReference type="ARBA" id="ARBA00051775"/>
    </source>
</evidence>
<comment type="catalytic activity">
    <reaction evidence="9">
        <text>N(6)-[(R)-dihydrolipoyl]-L-lysyl-[protein] + 2-methylpropanoyl-CoA = N(6)-[(R)-S(8)-2-methylpropanoyldihydrolipoyl]-L-lysyl-[protein] + CoA</text>
        <dbReference type="Rhea" id="RHEA:18865"/>
        <dbReference type="Rhea" id="RHEA-COMP:10475"/>
        <dbReference type="Rhea" id="RHEA-COMP:10497"/>
        <dbReference type="ChEBI" id="CHEBI:57287"/>
        <dbReference type="ChEBI" id="CHEBI:57338"/>
        <dbReference type="ChEBI" id="CHEBI:83100"/>
        <dbReference type="ChEBI" id="CHEBI:83142"/>
        <dbReference type="EC" id="2.3.1.168"/>
    </reaction>
    <physiologicalReaction direction="left-to-right" evidence="9">
        <dbReference type="Rhea" id="RHEA:18866"/>
    </physiologicalReaction>
</comment>
<dbReference type="InterPro" id="IPR003016">
    <property type="entry name" value="2-oxoA_DH_lipoyl-BS"/>
</dbReference>
<dbReference type="InterPro" id="IPR001078">
    <property type="entry name" value="2-oxoacid_DH_actylTfrase"/>
</dbReference>
<feature type="domain" description="Peripheral subunit-binding (PSBD)" evidence="12">
    <location>
        <begin position="155"/>
        <end position="192"/>
    </location>
</feature>
<protein>
    <recommendedName>
        <fullName evidence="10">Dihydrolipoamide acetyltransferase component of pyruvate dehydrogenase complex</fullName>
        <ecNumber evidence="10">2.3.1.-</ecNumber>
    </recommendedName>
</protein>
<dbReference type="CDD" id="cd06849">
    <property type="entry name" value="lipoyl_domain"/>
    <property type="match status" value="1"/>
</dbReference>
<comment type="caution">
    <text evidence="13">The sequence shown here is derived from an EMBL/GenBank/DDBJ whole genome shotgun (WGS) entry which is preliminary data.</text>
</comment>
<evidence type="ECO:0000256" key="1">
    <source>
        <dbReference type="ARBA" id="ARBA00001938"/>
    </source>
</evidence>
<dbReference type="InterPro" id="IPR050743">
    <property type="entry name" value="2-oxoacid_DH_E2_comp"/>
</dbReference>
<evidence type="ECO:0000256" key="3">
    <source>
        <dbReference type="ARBA" id="ARBA00007317"/>
    </source>
</evidence>
<dbReference type="Gene3D" id="2.40.50.100">
    <property type="match status" value="1"/>
</dbReference>
<proteinExistence type="inferred from homology"/>
<dbReference type="SUPFAM" id="SSF47005">
    <property type="entry name" value="Peripheral subunit-binding domain of 2-oxo acid dehydrogenase complex"/>
    <property type="match status" value="1"/>
</dbReference>
<dbReference type="Pfam" id="PF00364">
    <property type="entry name" value="Biotin_lipoyl"/>
    <property type="match status" value="1"/>
</dbReference>
<dbReference type="Pfam" id="PF00198">
    <property type="entry name" value="2-oxoacid_dh"/>
    <property type="match status" value="1"/>
</dbReference>
<dbReference type="Gene3D" id="4.10.320.10">
    <property type="entry name" value="E3-binding domain"/>
    <property type="match status" value="1"/>
</dbReference>
<dbReference type="InterPro" id="IPR036625">
    <property type="entry name" value="E3-bd_dom_sf"/>
</dbReference>
<dbReference type="GO" id="GO:0031405">
    <property type="term" value="F:lipoic acid binding"/>
    <property type="evidence" value="ECO:0007669"/>
    <property type="project" value="TreeGrafter"/>
</dbReference>
<comment type="cofactor">
    <cofactor evidence="1 10">
        <name>(R)-lipoate</name>
        <dbReference type="ChEBI" id="CHEBI:83088"/>
    </cofactor>
</comment>
<dbReference type="InterPro" id="IPR000089">
    <property type="entry name" value="Biotin_lipoyl"/>
</dbReference>
<comment type="subcellular location">
    <subcellularLocation>
        <location evidence="2">Mitochondrion matrix</location>
    </subcellularLocation>
</comment>
<dbReference type="GO" id="GO:0016407">
    <property type="term" value="F:acetyltransferase activity"/>
    <property type="evidence" value="ECO:0007669"/>
    <property type="project" value="TreeGrafter"/>
</dbReference>
<keyword evidence="14" id="KW-1185">Reference proteome</keyword>
<dbReference type="SUPFAM" id="SSF51230">
    <property type="entry name" value="Single hybrid motif"/>
    <property type="match status" value="1"/>
</dbReference>
<dbReference type="GO" id="GO:0005759">
    <property type="term" value="C:mitochondrial matrix"/>
    <property type="evidence" value="ECO:0007669"/>
    <property type="project" value="UniProtKB-SubCell"/>
</dbReference>
<feature type="domain" description="Lipoyl-binding" evidence="11">
    <location>
        <begin position="47"/>
        <end position="122"/>
    </location>
</feature>
<dbReference type="FunFam" id="4.10.320.10:FF:000002">
    <property type="entry name" value="Dihydrolipoamide acetyltransferase component of pyruvate dehydrogenase complex"/>
    <property type="match status" value="1"/>
</dbReference>
<dbReference type="InterPro" id="IPR011053">
    <property type="entry name" value="Single_hybrid_motif"/>
</dbReference>
<dbReference type="EMBL" id="JADBJN010000001">
    <property type="protein sequence ID" value="KAG5680418.1"/>
    <property type="molecule type" value="Genomic_DNA"/>
</dbReference>
<keyword evidence="6" id="KW-0809">Transit peptide</keyword>
<dbReference type="PROSITE" id="PS51826">
    <property type="entry name" value="PSBD"/>
    <property type="match status" value="1"/>
</dbReference>
<reference evidence="13" key="1">
    <citation type="submission" date="2021-03" db="EMBL/GenBank/DDBJ databases">
        <title>Chromosome level genome of the anhydrobiotic midge Polypedilum vanderplanki.</title>
        <authorList>
            <person name="Yoshida Y."/>
            <person name="Kikawada T."/>
            <person name="Gusev O."/>
        </authorList>
    </citation>
    <scope>NUCLEOTIDE SEQUENCE</scope>
    <source>
        <strain evidence="13">NIAS01</strain>
        <tissue evidence="13">Whole body or cell culture</tissue>
    </source>
</reference>
<dbReference type="GO" id="GO:0043754">
    <property type="term" value="F:dihydrolipoamide branched chain acyltransferase activity"/>
    <property type="evidence" value="ECO:0007669"/>
    <property type="project" value="UniProtKB-EC"/>
</dbReference>
<evidence type="ECO:0000313" key="14">
    <source>
        <dbReference type="Proteomes" id="UP001107558"/>
    </source>
</evidence>
<keyword evidence="4 10" id="KW-0808">Transferase</keyword>
<dbReference type="Proteomes" id="UP001107558">
    <property type="component" value="Chromosome 1"/>
</dbReference>
<dbReference type="AlphaFoldDB" id="A0A9J6CEA0"/>
<dbReference type="OrthoDB" id="202158at2759"/>
<keyword evidence="7" id="KW-0496">Mitochondrion</keyword>
<evidence type="ECO:0000256" key="2">
    <source>
        <dbReference type="ARBA" id="ARBA00004305"/>
    </source>
</evidence>
<evidence type="ECO:0000259" key="11">
    <source>
        <dbReference type="PROSITE" id="PS50968"/>
    </source>
</evidence>
<evidence type="ECO:0000256" key="5">
    <source>
        <dbReference type="ARBA" id="ARBA00022823"/>
    </source>
</evidence>
<comment type="similarity">
    <text evidence="3 10">Belongs to the 2-oxoacid dehydrogenase family.</text>
</comment>
<dbReference type="Pfam" id="PF02817">
    <property type="entry name" value="E3_binding"/>
    <property type="match status" value="1"/>
</dbReference>
<dbReference type="PANTHER" id="PTHR43178">
    <property type="entry name" value="DIHYDROLIPOAMIDE ACETYLTRANSFERASE COMPONENT OF PYRUVATE DEHYDROGENASE COMPLEX"/>
    <property type="match status" value="1"/>
</dbReference>
<evidence type="ECO:0000256" key="4">
    <source>
        <dbReference type="ARBA" id="ARBA00022679"/>
    </source>
</evidence>
<dbReference type="Gene3D" id="3.30.559.10">
    <property type="entry name" value="Chloramphenicol acetyltransferase-like domain"/>
    <property type="match status" value="1"/>
</dbReference>
<evidence type="ECO:0000256" key="7">
    <source>
        <dbReference type="ARBA" id="ARBA00023128"/>
    </source>
</evidence>
<dbReference type="InterPro" id="IPR023213">
    <property type="entry name" value="CAT-like_dom_sf"/>
</dbReference>
<dbReference type="GO" id="GO:0005829">
    <property type="term" value="C:cytosol"/>
    <property type="evidence" value="ECO:0007669"/>
    <property type="project" value="UniProtKB-ARBA"/>
</dbReference>
<evidence type="ECO:0000256" key="10">
    <source>
        <dbReference type="RuleBase" id="RU003423"/>
    </source>
</evidence>
<evidence type="ECO:0000259" key="12">
    <source>
        <dbReference type="PROSITE" id="PS51826"/>
    </source>
</evidence>
<dbReference type="PROSITE" id="PS50968">
    <property type="entry name" value="BIOTINYL_LIPOYL"/>
    <property type="match status" value="1"/>
</dbReference>
<dbReference type="PANTHER" id="PTHR43178:SF5">
    <property type="entry name" value="LIPOAMIDE ACYLTRANSFERASE COMPONENT OF BRANCHED-CHAIN ALPHA-KETO ACID DEHYDROGENASE COMPLEX, MITOCHONDRIAL"/>
    <property type="match status" value="1"/>
</dbReference>